<comment type="caution">
    <text evidence="2">The sequence shown here is derived from an EMBL/GenBank/DDBJ whole genome shotgun (WGS) entry which is preliminary data.</text>
</comment>
<accession>A0A4Y2Q9V2</accession>
<evidence type="ECO:0000313" key="3">
    <source>
        <dbReference type="Proteomes" id="UP000499080"/>
    </source>
</evidence>
<name>A0A4Y2Q9V2_ARAVE</name>
<dbReference type="GO" id="GO:0003676">
    <property type="term" value="F:nucleic acid binding"/>
    <property type="evidence" value="ECO:0007669"/>
    <property type="project" value="InterPro"/>
</dbReference>
<dbReference type="Pfam" id="PF13358">
    <property type="entry name" value="DDE_3"/>
    <property type="match status" value="1"/>
</dbReference>
<sequence>MYIVHSEGFGKFQQDSATPHTSRVATEWLQEHSSDCRHFHWPPKSPDMNIIEPIWDALQHAVQKRSPPPRPPMDLWTVLQDSWCELPPGYLQTLVEIMPRRIAALLRARGDPTRY</sequence>
<dbReference type="Proteomes" id="UP000499080">
    <property type="component" value="Unassembled WGS sequence"/>
</dbReference>
<dbReference type="InterPro" id="IPR036397">
    <property type="entry name" value="RNaseH_sf"/>
</dbReference>
<dbReference type="EMBL" id="BGPR01013134">
    <property type="protein sequence ID" value="GBN59397.1"/>
    <property type="molecule type" value="Genomic_DNA"/>
</dbReference>
<dbReference type="AlphaFoldDB" id="A0A4Y2Q9V2"/>
<feature type="domain" description="Tc1-like transposase DDE" evidence="1">
    <location>
        <begin position="15"/>
        <end position="66"/>
    </location>
</feature>
<reference evidence="2 3" key="1">
    <citation type="journal article" date="2019" name="Sci. Rep.">
        <title>Orb-weaving spider Araneus ventricosus genome elucidates the spidroin gene catalogue.</title>
        <authorList>
            <person name="Kono N."/>
            <person name="Nakamura H."/>
            <person name="Ohtoshi R."/>
            <person name="Moran D.A.P."/>
            <person name="Shinohara A."/>
            <person name="Yoshida Y."/>
            <person name="Fujiwara M."/>
            <person name="Mori M."/>
            <person name="Tomita M."/>
            <person name="Arakawa K."/>
        </authorList>
    </citation>
    <scope>NUCLEOTIDE SEQUENCE [LARGE SCALE GENOMIC DNA]</scope>
</reference>
<keyword evidence="3" id="KW-1185">Reference proteome</keyword>
<evidence type="ECO:0000313" key="2">
    <source>
        <dbReference type="EMBL" id="GBN59397.1"/>
    </source>
</evidence>
<dbReference type="InterPro" id="IPR038717">
    <property type="entry name" value="Tc1-like_DDE_dom"/>
</dbReference>
<dbReference type="Gene3D" id="3.30.420.10">
    <property type="entry name" value="Ribonuclease H-like superfamily/Ribonuclease H"/>
    <property type="match status" value="1"/>
</dbReference>
<organism evidence="2 3">
    <name type="scientific">Araneus ventricosus</name>
    <name type="common">Orbweaver spider</name>
    <name type="synonym">Epeira ventricosa</name>
    <dbReference type="NCBI Taxonomy" id="182803"/>
    <lineage>
        <taxon>Eukaryota</taxon>
        <taxon>Metazoa</taxon>
        <taxon>Ecdysozoa</taxon>
        <taxon>Arthropoda</taxon>
        <taxon>Chelicerata</taxon>
        <taxon>Arachnida</taxon>
        <taxon>Araneae</taxon>
        <taxon>Araneomorphae</taxon>
        <taxon>Entelegynae</taxon>
        <taxon>Araneoidea</taxon>
        <taxon>Araneidae</taxon>
        <taxon>Araneus</taxon>
    </lineage>
</organism>
<dbReference type="OrthoDB" id="9981685at2759"/>
<protein>
    <recommendedName>
        <fullName evidence="1">Tc1-like transposase DDE domain-containing protein</fullName>
    </recommendedName>
</protein>
<evidence type="ECO:0000259" key="1">
    <source>
        <dbReference type="Pfam" id="PF13358"/>
    </source>
</evidence>
<proteinExistence type="predicted"/>
<gene>
    <name evidence="2" type="ORF">AVEN_202010_1</name>
</gene>